<evidence type="ECO:0000256" key="2">
    <source>
        <dbReference type="ARBA" id="ARBA00022475"/>
    </source>
</evidence>
<proteinExistence type="predicted"/>
<name>A0A516SDP7_9NEIS</name>
<accession>A0A516SDP7</accession>
<dbReference type="AlphaFoldDB" id="A0A516SDP7"/>
<dbReference type="Pfam" id="PF00005">
    <property type="entry name" value="ABC_tran"/>
    <property type="match status" value="1"/>
</dbReference>
<keyword evidence="4 6" id="KW-0067">ATP-binding</keyword>
<keyword evidence="2" id="KW-1003">Cell membrane</keyword>
<dbReference type="InterPro" id="IPR003593">
    <property type="entry name" value="AAA+_ATPase"/>
</dbReference>
<dbReference type="InterPro" id="IPR051782">
    <property type="entry name" value="ABC_Transporter_VariousFunc"/>
</dbReference>
<dbReference type="SUPFAM" id="SSF52540">
    <property type="entry name" value="P-loop containing nucleoside triphosphate hydrolases"/>
    <property type="match status" value="1"/>
</dbReference>
<keyword evidence="3" id="KW-0547">Nucleotide-binding</keyword>
<organism evidence="6 7">
    <name type="scientific">Chitinimonas arctica</name>
    <dbReference type="NCBI Taxonomy" id="2594795"/>
    <lineage>
        <taxon>Bacteria</taxon>
        <taxon>Pseudomonadati</taxon>
        <taxon>Pseudomonadota</taxon>
        <taxon>Betaproteobacteria</taxon>
        <taxon>Neisseriales</taxon>
        <taxon>Chitinibacteraceae</taxon>
        <taxon>Chitinimonas</taxon>
    </lineage>
</organism>
<keyword evidence="2" id="KW-0472">Membrane</keyword>
<evidence type="ECO:0000256" key="3">
    <source>
        <dbReference type="ARBA" id="ARBA00022741"/>
    </source>
</evidence>
<dbReference type="Gene3D" id="3.40.50.300">
    <property type="entry name" value="P-loop containing nucleotide triphosphate hydrolases"/>
    <property type="match status" value="1"/>
</dbReference>
<evidence type="ECO:0000256" key="1">
    <source>
        <dbReference type="ARBA" id="ARBA00022448"/>
    </source>
</evidence>
<evidence type="ECO:0000313" key="7">
    <source>
        <dbReference type="Proteomes" id="UP000317550"/>
    </source>
</evidence>
<gene>
    <name evidence="6" type="ORF">FNU76_07790</name>
</gene>
<dbReference type="RefSeq" id="WP_144277668.1">
    <property type="nucleotide sequence ID" value="NZ_CP041730.1"/>
</dbReference>
<keyword evidence="1" id="KW-0813">Transport</keyword>
<dbReference type="InterPro" id="IPR003439">
    <property type="entry name" value="ABC_transporter-like_ATP-bd"/>
</dbReference>
<keyword evidence="7" id="KW-1185">Reference proteome</keyword>
<dbReference type="PROSITE" id="PS50893">
    <property type="entry name" value="ABC_TRANSPORTER_2"/>
    <property type="match status" value="1"/>
</dbReference>
<dbReference type="PANTHER" id="PTHR42939:SF1">
    <property type="entry name" value="ABC TRANSPORTER ATP-BINDING PROTEIN ALBC-RELATED"/>
    <property type="match status" value="1"/>
</dbReference>
<dbReference type="GO" id="GO:0016887">
    <property type="term" value="F:ATP hydrolysis activity"/>
    <property type="evidence" value="ECO:0007669"/>
    <property type="project" value="InterPro"/>
</dbReference>
<dbReference type="SMART" id="SM00382">
    <property type="entry name" value="AAA"/>
    <property type="match status" value="1"/>
</dbReference>
<reference evidence="7" key="1">
    <citation type="submission" date="2019-07" db="EMBL/GenBank/DDBJ databases">
        <title>Chitinimonas sp. nov., isolated from Ny-Alesund, arctica soil.</title>
        <authorList>
            <person name="Xu Q."/>
            <person name="Peng F."/>
        </authorList>
    </citation>
    <scope>NUCLEOTIDE SEQUENCE [LARGE SCALE GENOMIC DNA]</scope>
    <source>
        <strain evidence="7">R3-44</strain>
    </source>
</reference>
<dbReference type="PANTHER" id="PTHR42939">
    <property type="entry name" value="ABC TRANSPORTER ATP-BINDING PROTEIN ALBC-RELATED"/>
    <property type="match status" value="1"/>
</dbReference>
<evidence type="ECO:0000313" key="6">
    <source>
        <dbReference type="EMBL" id="QDQ26269.1"/>
    </source>
</evidence>
<dbReference type="GO" id="GO:0005524">
    <property type="term" value="F:ATP binding"/>
    <property type="evidence" value="ECO:0007669"/>
    <property type="project" value="UniProtKB-KW"/>
</dbReference>
<dbReference type="Proteomes" id="UP000317550">
    <property type="component" value="Chromosome"/>
</dbReference>
<feature type="domain" description="ABC transporter" evidence="5">
    <location>
        <begin position="5"/>
        <end position="238"/>
    </location>
</feature>
<dbReference type="InterPro" id="IPR027417">
    <property type="entry name" value="P-loop_NTPase"/>
</dbReference>
<evidence type="ECO:0000256" key="4">
    <source>
        <dbReference type="ARBA" id="ARBA00022840"/>
    </source>
</evidence>
<protein>
    <submittedName>
        <fullName evidence="6">ABC transporter ATP-binding protein</fullName>
    </submittedName>
</protein>
<dbReference type="EMBL" id="CP041730">
    <property type="protein sequence ID" value="QDQ26269.1"/>
    <property type="molecule type" value="Genomic_DNA"/>
</dbReference>
<dbReference type="CDD" id="cd03230">
    <property type="entry name" value="ABC_DR_subfamily_A"/>
    <property type="match status" value="1"/>
</dbReference>
<dbReference type="KEGG" id="cari:FNU76_07790"/>
<evidence type="ECO:0000259" key="5">
    <source>
        <dbReference type="PROSITE" id="PS50893"/>
    </source>
</evidence>
<sequence length="302" mass="33898">MPDVIYLDDLRKTYRDSRLRRYEALRGISLRVEEGEAFGFVGPNGAGKSTTIKILAGVTQASSGTARLLGQPVDRFQARLGLAYVPENPYLYDYLTPYEVVAMGVKLHKVQVPDMRRHCLEWLDRFRIAHVADKRIRQFSKGMVQRTALAHALACRPKLLILDEPLSGLDPIGRRETVDVLYEYHRGGGTLFFSSHVLHDVERLADRFGLIHKGLLKTVQTPGELLNAHGTISVLFQGEAQIPGAVRLDRDLWSVETNQAELWPLLEQLKTAQVVLKEVKPTMSLEKAFLSYTQDEAAHGAA</sequence>
<dbReference type="OrthoDB" id="9804819at2"/>